<keyword evidence="1" id="KW-0433">Leucine-rich repeat</keyword>
<dbReference type="InterPro" id="IPR051092">
    <property type="entry name" value="FYVE_RhoGEF_PH"/>
</dbReference>
<dbReference type="InterPro" id="IPR003591">
    <property type="entry name" value="Leu-rich_rpt_typical-subtyp"/>
</dbReference>
<feature type="compositionally biased region" description="Pro residues" evidence="3">
    <location>
        <begin position="57"/>
        <end position="69"/>
    </location>
</feature>
<feature type="region of interest" description="Disordered" evidence="3">
    <location>
        <begin position="389"/>
        <end position="413"/>
    </location>
</feature>
<evidence type="ECO:0000313" key="5">
    <source>
        <dbReference type="EMBL" id="GJN89431.1"/>
    </source>
</evidence>
<dbReference type="Gene3D" id="1.20.900.10">
    <property type="entry name" value="Dbl homology (DH) domain"/>
    <property type="match status" value="1"/>
</dbReference>
<dbReference type="Proteomes" id="UP001342314">
    <property type="component" value="Unassembled WGS sequence"/>
</dbReference>
<dbReference type="SMART" id="SM00369">
    <property type="entry name" value="LRR_TYP"/>
    <property type="match status" value="3"/>
</dbReference>
<feature type="compositionally biased region" description="Low complexity" evidence="3">
    <location>
        <begin position="82"/>
        <end position="108"/>
    </location>
</feature>
<keyword evidence="2" id="KW-0677">Repeat</keyword>
<dbReference type="CDD" id="cd00160">
    <property type="entry name" value="RhoGEF"/>
    <property type="match status" value="1"/>
</dbReference>
<dbReference type="Gene3D" id="3.80.10.10">
    <property type="entry name" value="Ribonuclease Inhibitor"/>
    <property type="match status" value="1"/>
</dbReference>
<sequence length="1446" mass="150674">MSSAYTDEASLSPATSPRSRASSAASSSLPSIANRSSIASIGHTSALLAETAEEPGAPSPATPVPPEVEPAPSSLALPRARPPLSTTLSAPRTPSSSRASSAVYTPSSLADGLSWTRASGGGFSTADDAANGSGFDWLTATPATTASFTSPSSSSQASPAIPSRMSAGEDAPPAASSKRAPAVPLRLAPASLAPPSLPAPAPAETLAGLGIGFPPSSASQLPPSSARPSFDGEGEFARELARLSAYAQSLPSPLPPLSAHSQLAPPTEWGELAPPTATAAPTTDDRTLVLPSSTNLAPAPRPRRSAGPRAREASGASSLYSNSPLAERQPSLLSIPAGASRAPILRGQPSLDQLMSPGGMTTDGESFPYPHGFAYGETTDFVETTDVDATEDDEDDEDESFGLPRPALRGSRAPQVPMPAFAGGHGAFNPLEAPSSLESSLVLPSPAIETAQTGGTASNLWGHDEPAWLGVGIGMNAGAHDEPIGDDVVDWSGKAIERKELPPATTHLILSRCTTPFEIAPLLTLTIPTLLHGLVVLDLGSCGLSEVPSAIAACVFLEELNLSGNTFATGTLPAFLGALPALTLLLADECNLTTLPSSLASLGRLHTLALRNNRLKALPAWLARLGALETLLVDGNPFHWQFQSVIRPLLCAPLADALPTPSPALAPASVPVSRRPSLAPSPHLTPASLAPSPRPMPTSLSPDSAALITSPPLASPAPFFRSTSATPIYHAFSSPPSQVDLVEAFNASVSSGRDRHASGSVQASVTASPLMSPAVSPPMSPPMSPPLGPSPALSGSESAAATGEKREKRTWGRLLKKVSASRLRSSSNASKPPLVPPPPVRPGALEAESRTFSQPVTRGEESDAERGGGRMFGSVGRKGKRRIGSTRNSAVEGSMALHGERTAPVSKRRSFLLLDACVAPPSPRGPSAPSKAPQDYSNALQSVLAYLRDLDDLSPTSDPSLQPVPPVDSSSFAPPPLRHSPSLGAFSPGGSNPAARPASPANAMRRAQSTRRLPSAGSSTAGSMYRSSSFRVSQSYDTDLPDPSEPSPADAAKKPAVDDPVKREAVLNEIVETEQSYLRGLEELCGIYVASASVPEAIRDFHRKVLLPDLLAAKRAGGDSVVVAGRIGDVFVQHASFMKIYSSYINSFDDALARIQTWAKTSGRSRSNTSTSASGSSPALGSLNTFDATAGLPSTLSSSQKKRIKSWLKRCRAHPSHSQISLESYLLLPIQRIPRYRLLLETLLSATPELLPVDAAPVTSSPLAQDALAEPDDPHQVIARAVREMDEVAVTLNESKRENEGLKRSVVQTEPPLPDPNRPTSGKPAAETAELHTLLQENKHMSLIGLLCTDLLVLVKAPPPPLDQDPNSPVELYTVLRLNSSQPLGAGLPRSEPPASLFGAAGDMIRLKVGDKAICYLQCPGVDKAKARKNSLQWVNAINLQFQVNT</sequence>
<dbReference type="PROSITE" id="PS50010">
    <property type="entry name" value="DH_2"/>
    <property type="match status" value="1"/>
</dbReference>
<keyword evidence="6" id="KW-1185">Reference proteome</keyword>
<dbReference type="PANTHER" id="PTHR12673:SF270">
    <property type="entry name" value="FYVE-TYPE DOMAIN-CONTAINING PROTEIN"/>
    <property type="match status" value="1"/>
</dbReference>
<feature type="region of interest" description="Disordered" evidence="3">
    <location>
        <begin position="1295"/>
        <end position="1326"/>
    </location>
</feature>
<evidence type="ECO:0000256" key="2">
    <source>
        <dbReference type="ARBA" id="ARBA00022737"/>
    </source>
</evidence>
<dbReference type="GO" id="GO:0005085">
    <property type="term" value="F:guanyl-nucleotide exchange factor activity"/>
    <property type="evidence" value="ECO:0007669"/>
    <property type="project" value="InterPro"/>
</dbReference>
<protein>
    <recommendedName>
        <fullName evidence="4">DH domain-containing protein</fullName>
    </recommendedName>
</protein>
<evidence type="ECO:0000259" key="4">
    <source>
        <dbReference type="PROSITE" id="PS50010"/>
    </source>
</evidence>
<organism evidence="5 6">
    <name type="scientific">Rhodotorula paludigena</name>
    <dbReference type="NCBI Taxonomy" id="86838"/>
    <lineage>
        <taxon>Eukaryota</taxon>
        <taxon>Fungi</taxon>
        <taxon>Dikarya</taxon>
        <taxon>Basidiomycota</taxon>
        <taxon>Pucciniomycotina</taxon>
        <taxon>Microbotryomycetes</taxon>
        <taxon>Sporidiobolales</taxon>
        <taxon>Sporidiobolaceae</taxon>
        <taxon>Rhodotorula</taxon>
    </lineage>
</organism>
<feature type="compositionally biased region" description="Low complexity" evidence="3">
    <location>
        <begin position="214"/>
        <end position="229"/>
    </location>
</feature>
<dbReference type="SUPFAM" id="SSF48065">
    <property type="entry name" value="DBL homology domain (DH-domain)"/>
    <property type="match status" value="1"/>
</dbReference>
<dbReference type="InterPro" id="IPR035899">
    <property type="entry name" value="DBL_dom_sf"/>
</dbReference>
<dbReference type="GO" id="GO:0005737">
    <property type="term" value="C:cytoplasm"/>
    <property type="evidence" value="ECO:0007669"/>
    <property type="project" value="TreeGrafter"/>
</dbReference>
<comment type="caution">
    <text evidence="5">The sequence shown here is derived from an EMBL/GenBank/DDBJ whole genome shotgun (WGS) entry which is preliminary data.</text>
</comment>
<feature type="compositionally biased region" description="Pro residues" evidence="3">
    <location>
        <begin position="775"/>
        <end position="789"/>
    </location>
</feature>
<feature type="compositionally biased region" description="Low complexity" evidence="3">
    <location>
        <begin position="988"/>
        <end position="1007"/>
    </location>
</feature>
<dbReference type="InterPro" id="IPR001611">
    <property type="entry name" value="Leu-rich_rpt"/>
</dbReference>
<feature type="compositionally biased region" description="Polar residues" evidence="3">
    <location>
        <begin position="1010"/>
        <end position="1037"/>
    </location>
</feature>
<feature type="compositionally biased region" description="Low complexity" evidence="3">
    <location>
        <begin position="790"/>
        <end position="801"/>
    </location>
</feature>
<feature type="compositionally biased region" description="Low complexity" evidence="3">
    <location>
        <begin position="307"/>
        <end position="318"/>
    </location>
</feature>
<reference evidence="5 6" key="1">
    <citation type="submission" date="2021-12" db="EMBL/GenBank/DDBJ databases">
        <title>High titer production of polyol ester of fatty acids by Rhodotorula paludigena BS15 towards product separation-free biomass refinery.</title>
        <authorList>
            <person name="Mano J."/>
            <person name="Ono H."/>
            <person name="Tanaka T."/>
            <person name="Naito K."/>
            <person name="Sushida H."/>
            <person name="Ike M."/>
            <person name="Tokuyasu K."/>
            <person name="Kitaoka M."/>
        </authorList>
    </citation>
    <scope>NUCLEOTIDE SEQUENCE [LARGE SCALE GENOMIC DNA]</scope>
    <source>
        <strain evidence="5 6">BS15</strain>
    </source>
</reference>
<name>A0AAV5G9Z6_9BASI</name>
<feature type="region of interest" description="Disordered" evidence="3">
    <location>
        <begin position="770"/>
        <end position="905"/>
    </location>
</feature>
<feature type="compositionally biased region" description="Basic and acidic residues" evidence="3">
    <location>
        <begin position="858"/>
        <end position="868"/>
    </location>
</feature>
<dbReference type="EMBL" id="BQKY01000005">
    <property type="protein sequence ID" value="GJN89431.1"/>
    <property type="molecule type" value="Genomic_DNA"/>
</dbReference>
<dbReference type="InterPro" id="IPR032675">
    <property type="entry name" value="LRR_dom_sf"/>
</dbReference>
<feature type="compositionally biased region" description="Acidic residues" evidence="3">
    <location>
        <begin position="389"/>
        <end position="400"/>
    </location>
</feature>
<feature type="compositionally biased region" description="Low complexity" evidence="3">
    <location>
        <begin position="139"/>
        <end position="163"/>
    </location>
</feature>
<feature type="compositionally biased region" description="Low complexity" evidence="3">
    <location>
        <begin position="273"/>
        <end position="282"/>
    </location>
</feature>
<feature type="compositionally biased region" description="Low complexity" evidence="3">
    <location>
        <begin position="249"/>
        <end position="266"/>
    </location>
</feature>
<evidence type="ECO:0000256" key="1">
    <source>
        <dbReference type="ARBA" id="ARBA00022614"/>
    </source>
</evidence>
<accession>A0AAV5G9Z6</accession>
<dbReference type="SUPFAM" id="SSF52058">
    <property type="entry name" value="L domain-like"/>
    <property type="match status" value="1"/>
</dbReference>
<dbReference type="Pfam" id="PF00621">
    <property type="entry name" value="RhoGEF"/>
    <property type="match status" value="1"/>
</dbReference>
<feature type="compositionally biased region" description="Low complexity" evidence="3">
    <location>
        <begin position="171"/>
        <end position="194"/>
    </location>
</feature>
<feature type="compositionally biased region" description="Low complexity" evidence="3">
    <location>
        <begin position="817"/>
        <end position="832"/>
    </location>
</feature>
<feature type="region of interest" description="Disordered" evidence="3">
    <location>
        <begin position="666"/>
        <end position="707"/>
    </location>
</feature>
<dbReference type="SMART" id="SM00325">
    <property type="entry name" value="RhoGEF"/>
    <property type="match status" value="1"/>
</dbReference>
<evidence type="ECO:0000256" key="3">
    <source>
        <dbReference type="SAM" id="MobiDB-lite"/>
    </source>
</evidence>
<feature type="region of interest" description="Disordered" evidence="3">
    <location>
        <begin position="1"/>
        <end position="235"/>
    </location>
</feature>
<dbReference type="InterPro" id="IPR000219">
    <property type="entry name" value="DH_dom"/>
</dbReference>
<gene>
    <name evidence="5" type="ORF">Rhopal_002411-T1</name>
</gene>
<feature type="region of interest" description="Disordered" evidence="3">
    <location>
        <begin position="951"/>
        <end position="1059"/>
    </location>
</feature>
<feature type="compositionally biased region" description="Polar residues" evidence="3">
    <location>
        <begin position="33"/>
        <end position="43"/>
    </location>
</feature>
<feature type="region of interest" description="Disordered" evidence="3">
    <location>
        <begin position="249"/>
        <end position="325"/>
    </location>
</feature>
<feature type="domain" description="DH" evidence="4">
    <location>
        <begin position="1062"/>
        <end position="1295"/>
    </location>
</feature>
<dbReference type="PANTHER" id="PTHR12673">
    <property type="entry name" value="FACIOGENITAL DYSPLASIA PROTEIN"/>
    <property type="match status" value="1"/>
</dbReference>
<dbReference type="Pfam" id="PF00560">
    <property type="entry name" value="LRR_1"/>
    <property type="match status" value="1"/>
</dbReference>
<feature type="region of interest" description="Disordered" evidence="3">
    <location>
        <begin position="917"/>
        <end position="936"/>
    </location>
</feature>
<proteinExistence type="predicted"/>
<feature type="compositionally biased region" description="Low complexity" evidence="3">
    <location>
        <begin position="9"/>
        <end position="31"/>
    </location>
</feature>
<evidence type="ECO:0000313" key="6">
    <source>
        <dbReference type="Proteomes" id="UP001342314"/>
    </source>
</evidence>